<dbReference type="Pfam" id="PF09681">
    <property type="entry name" value="Phage_rep_org_N"/>
    <property type="match status" value="1"/>
</dbReference>
<name>A0ABT4I3M7_9BACL</name>
<evidence type="ECO:0000259" key="4">
    <source>
        <dbReference type="Pfam" id="PF09681"/>
    </source>
</evidence>
<feature type="compositionally biased region" description="Basic and acidic residues" evidence="2">
    <location>
        <begin position="121"/>
        <end position="139"/>
    </location>
</feature>
<feature type="compositionally biased region" description="Acidic residues" evidence="2">
    <location>
        <begin position="172"/>
        <end position="182"/>
    </location>
</feature>
<gene>
    <name evidence="5" type="ORF">O0535_23325</name>
</gene>
<dbReference type="InterPro" id="IPR034829">
    <property type="entry name" value="DnaD-like_sf"/>
</dbReference>
<feature type="compositionally biased region" description="Basic and acidic residues" evidence="2">
    <location>
        <begin position="146"/>
        <end position="159"/>
    </location>
</feature>
<feature type="compositionally biased region" description="Basic and acidic residues" evidence="2">
    <location>
        <begin position="103"/>
        <end position="113"/>
    </location>
</feature>
<dbReference type="Proteomes" id="UP001067708">
    <property type="component" value="Unassembled WGS sequence"/>
</dbReference>
<comment type="caution">
    <text evidence="5">The sequence shown here is derived from an EMBL/GenBank/DDBJ whole genome shotgun (WGS) entry which is preliminary data.</text>
</comment>
<accession>A0ABT4I3M7</accession>
<organism evidence="5 6">
    <name type="scientific">Brevibacillus halotolerans</name>
    <dbReference type="NCBI Taxonomy" id="1507437"/>
    <lineage>
        <taxon>Bacteria</taxon>
        <taxon>Bacillati</taxon>
        <taxon>Bacillota</taxon>
        <taxon>Bacilli</taxon>
        <taxon>Bacillales</taxon>
        <taxon>Paenibacillaceae</taxon>
        <taxon>Brevibacillus</taxon>
    </lineage>
</organism>
<evidence type="ECO:0000313" key="6">
    <source>
        <dbReference type="Proteomes" id="UP001067708"/>
    </source>
</evidence>
<dbReference type="InterPro" id="IPR010056">
    <property type="entry name" value="Phage_rep_org__N"/>
</dbReference>
<comment type="similarity">
    <text evidence="1">Belongs to the DnaB/DnaD family.</text>
</comment>
<protein>
    <submittedName>
        <fullName evidence="5">Phage replisome organizer N-terminal domain-containing protein</fullName>
    </submittedName>
</protein>
<keyword evidence="6" id="KW-1185">Reference proteome</keyword>
<evidence type="ECO:0000256" key="2">
    <source>
        <dbReference type="SAM" id="MobiDB-lite"/>
    </source>
</evidence>
<feature type="region of interest" description="Disordered" evidence="2">
    <location>
        <begin position="103"/>
        <end position="194"/>
    </location>
</feature>
<reference evidence="5" key="1">
    <citation type="submission" date="2022-09" db="EMBL/GenBank/DDBJ databases">
        <title>Genome analysis and characterization of larvicidal activity of Brevibacillus strains.</title>
        <authorList>
            <person name="Patrusheva E.V."/>
            <person name="Izotova A.O."/>
            <person name="Toshchakov S.V."/>
            <person name="Sineoky S.P."/>
        </authorList>
    </citation>
    <scope>NUCLEOTIDE SEQUENCE</scope>
    <source>
        <strain evidence="5">VKPM_B-13244</strain>
    </source>
</reference>
<feature type="domain" description="DnaB/C C-terminal" evidence="3">
    <location>
        <begin position="210"/>
        <end position="280"/>
    </location>
</feature>
<sequence>MIKWLRLYPEILVDPKLRRLNATQKWLWIAAMCEASNSTDRGRLFIADGIEYTDQDLAHVAGLTASELDQANGFIEMCVTLKMMERHADGSVTLINFMNRQYEKSSDKPENTRERKRKQRAKEAEEKKKKKESEEKNANDDAGSTDSKRDGHEVKEGKSQDVTPSHAIYTDTDTDSDTEPDTDNTTPPISPLGEVVEVGGRDLYVFNSVIDQYKKYFVFEPTFIMMDLLNSYLDDGIEMSALAWAMREAAEKGKDWNYCRGIINKFPSRGIKTAEHAEQNKEDHERSKAEKANHLHVVQGKKGYGKHVVQDKLPAAVQRQIEREQLEHPTLNRQKQTIMDDPELKELYESLRGEKRA</sequence>
<feature type="domain" description="Phage replisome organiser N-terminal" evidence="4">
    <location>
        <begin position="25"/>
        <end position="122"/>
    </location>
</feature>
<dbReference type="Gene3D" id="1.10.10.630">
    <property type="entry name" value="DnaD domain-like"/>
    <property type="match status" value="1"/>
</dbReference>
<evidence type="ECO:0000313" key="5">
    <source>
        <dbReference type="EMBL" id="MCZ0833644.1"/>
    </source>
</evidence>
<evidence type="ECO:0000256" key="1">
    <source>
        <dbReference type="ARBA" id="ARBA00093462"/>
    </source>
</evidence>
<dbReference type="RefSeq" id="WP_258418458.1">
    <property type="nucleotide sequence ID" value="NZ_JAPTNG010000027.1"/>
</dbReference>
<proteinExistence type="inferred from homology"/>
<dbReference type="Pfam" id="PF07261">
    <property type="entry name" value="DnaB_2"/>
    <property type="match status" value="1"/>
</dbReference>
<evidence type="ECO:0000259" key="3">
    <source>
        <dbReference type="Pfam" id="PF07261"/>
    </source>
</evidence>
<dbReference type="EMBL" id="JAPTNG010000027">
    <property type="protein sequence ID" value="MCZ0833644.1"/>
    <property type="molecule type" value="Genomic_DNA"/>
</dbReference>
<dbReference type="InterPro" id="IPR006343">
    <property type="entry name" value="DnaB/C_C"/>
</dbReference>